<dbReference type="AlphaFoldDB" id="A0A815ELA2"/>
<protein>
    <recommendedName>
        <fullName evidence="3">Pentatricopeptide repeat-containing protein</fullName>
    </recommendedName>
</protein>
<proteinExistence type="predicted"/>
<evidence type="ECO:0000313" key="1">
    <source>
        <dbReference type="EMBL" id="CAF1313013.1"/>
    </source>
</evidence>
<reference evidence="1" key="1">
    <citation type="submission" date="2021-02" db="EMBL/GenBank/DDBJ databases">
        <authorList>
            <person name="Nowell W R."/>
        </authorList>
    </citation>
    <scope>NUCLEOTIDE SEQUENCE</scope>
</reference>
<dbReference type="Pfam" id="PF01535">
    <property type="entry name" value="PPR"/>
    <property type="match status" value="3"/>
</dbReference>
<dbReference type="Gene3D" id="1.25.40.10">
    <property type="entry name" value="Tetratricopeptide repeat domain"/>
    <property type="match status" value="1"/>
</dbReference>
<dbReference type="GO" id="GO:0003723">
    <property type="term" value="F:RNA binding"/>
    <property type="evidence" value="ECO:0007669"/>
    <property type="project" value="InterPro"/>
</dbReference>
<comment type="caution">
    <text evidence="1">The sequence shown here is derived from an EMBL/GenBank/DDBJ whole genome shotgun (WGS) entry which is preliminary data.</text>
</comment>
<evidence type="ECO:0000313" key="2">
    <source>
        <dbReference type="Proteomes" id="UP000663828"/>
    </source>
</evidence>
<dbReference type="Proteomes" id="UP000663828">
    <property type="component" value="Unassembled WGS sequence"/>
</dbReference>
<accession>A0A815ELA2</accession>
<organism evidence="1 2">
    <name type="scientific">Adineta ricciae</name>
    <name type="common">Rotifer</name>
    <dbReference type="NCBI Taxonomy" id="249248"/>
    <lineage>
        <taxon>Eukaryota</taxon>
        <taxon>Metazoa</taxon>
        <taxon>Spiralia</taxon>
        <taxon>Gnathifera</taxon>
        <taxon>Rotifera</taxon>
        <taxon>Eurotatoria</taxon>
        <taxon>Bdelloidea</taxon>
        <taxon>Adinetida</taxon>
        <taxon>Adinetidae</taxon>
        <taxon>Adineta</taxon>
    </lineage>
</organism>
<keyword evidence="2" id="KW-1185">Reference proteome</keyword>
<dbReference type="InterPro" id="IPR002885">
    <property type="entry name" value="PPR_rpt"/>
</dbReference>
<dbReference type="GO" id="GO:0009451">
    <property type="term" value="P:RNA modification"/>
    <property type="evidence" value="ECO:0007669"/>
    <property type="project" value="InterPro"/>
</dbReference>
<sequence>MWHSTSEIHRKDEYNIVAALDMFIKCGDISSVEQIFDRMKRIVVNYEQMMKYYNNHCMHPFFLVINSCVECGLEPRCRLITSRIPSSMLSDLKLQTTLIHMWGKVACVKEARYIFEKIDEPDSAMYNAMINVYGLNGMGYDAIQLDNRMPAKMGNDKIHVCVSNACFHSSLVNEYRSIFATIPNKNHYIYTTMVDCLSRSLFLNEAQQLIEEFERRQSPYLPIYKSFGDLEEASQPRLEMDQSVESCLNRNGAF</sequence>
<dbReference type="InterPro" id="IPR011990">
    <property type="entry name" value="TPR-like_helical_dom_sf"/>
</dbReference>
<name>A0A815ELA2_ADIRI</name>
<evidence type="ECO:0008006" key="3">
    <source>
        <dbReference type="Google" id="ProtNLM"/>
    </source>
</evidence>
<dbReference type="InterPro" id="IPR046960">
    <property type="entry name" value="PPR_At4g14850-like_plant"/>
</dbReference>
<dbReference type="PANTHER" id="PTHR47926">
    <property type="entry name" value="PENTATRICOPEPTIDE REPEAT-CONTAINING PROTEIN"/>
    <property type="match status" value="1"/>
</dbReference>
<gene>
    <name evidence="1" type="ORF">XAT740_LOCUS29489</name>
</gene>
<dbReference type="EMBL" id="CAJNOR010002571">
    <property type="protein sequence ID" value="CAF1313013.1"/>
    <property type="molecule type" value="Genomic_DNA"/>
</dbReference>